<keyword evidence="1" id="KW-0560">Oxidoreductase</keyword>
<evidence type="ECO:0000313" key="4">
    <source>
        <dbReference type="Proteomes" id="UP000193108"/>
    </source>
</evidence>
<dbReference type="PANTHER" id="PTHR43157:SF31">
    <property type="entry name" value="PHOSPHATIDYLINOSITOL-GLYCAN BIOSYNTHESIS CLASS F PROTEIN"/>
    <property type="match status" value="1"/>
</dbReference>
<evidence type="ECO:0000256" key="1">
    <source>
        <dbReference type="ARBA" id="ARBA00023002"/>
    </source>
</evidence>
<dbReference type="CDD" id="cd05327">
    <property type="entry name" value="retinol-DH_like_SDR_c_like"/>
    <property type="match status" value="1"/>
</dbReference>
<dbReference type="AlphaFoldDB" id="A0A1X1ZDD8"/>
<gene>
    <name evidence="3" type="ORF">AWC18_10490</name>
</gene>
<proteinExistence type="inferred from homology"/>
<dbReference type="NCBIfam" id="NF004846">
    <property type="entry name" value="PRK06197.1"/>
    <property type="match status" value="1"/>
</dbReference>
<dbReference type="InterPro" id="IPR002347">
    <property type="entry name" value="SDR_fam"/>
</dbReference>
<dbReference type="PRINTS" id="PR00080">
    <property type="entry name" value="SDRFAMILY"/>
</dbReference>
<comment type="similarity">
    <text evidence="2">Belongs to the short-chain dehydrogenases/reductases (SDR) family.</text>
</comment>
<dbReference type="Pfam" id="PF00106">
    <property type="entry name" value="adh_short"/>
    <property type="match status" value="1"/>
</dbReference>
<sequence>MSFRITDTPDQSGRTFVVTGANGGLGEVVTRTLAAKGAGVVMACRNTAKAQEIADTIDGDVRVAELDLGSLASVREFAEKQGSFDVLVNNAGIMNIPKRRTVDGFEAQFGTNHLGHFALTGLLLDRISDRVVTVSSIAHKQTPKFWVDDLNYEHRPYQRNLAYAQSKLANLMFARELQRRLVAAGSPLRSYGVHPGVSNTFLFDNDKTIVGLVAKFGVPLVGQPPERGAEAILLAATVPDADPDVYWGPTKLNQSRGPVGPCPSNKLSKDLRLWLRLWEESEKMTGVTYPL</sequence>
<reference evidence="3 4" key="1">
    <citation type="submission" date="2016-01" db="EMBL/GenBank/DDBJ databases">
        <title>The new phylogeny of the genus Mycobacterium.</title>
        <authorList>
            <person name="Tarcisio F."/>
            <person name="Conor M."/>
            <person name="Antonella G."/>
            <person name="Elisabetta G."/>
            <person name="Giulia F.S."/>
            <person name="Sara T."/>
            <person name="Anna F."/>
            <person name="Clotilde B."/>
            <person name="Roberto B."/>
            <person name="Veronica D.S."/>
            <person name="Fabio R."/>
            <person name="Monica P."/>
            <person name="Olivier J."/>
            <person name="Enrico T."/>
            <person name="Nicola S."/>
        </authorList>
    </citation>
    <scope>NUCLEOTIDE SEQUENCE [LARGE SCALE GENOMIC DNA]</scope>
    <source>
        <strain evidence="3 4">DSM 44164</strain>
    </source>
</reference>
<dbReference type="EMBL" id="LQPI01000040">
    <property type="protein sequence ID" value="ORW21342.1"/>
    <property type="molecule type" value="Genomic_DNA"/>
</dbReference>
<organism evidence="3 4">
    <name type="scientific">Mycolicibacter nonchromogenicus</name>
    <name type="common">Mycobacterium nonchromogenicum</name>
    <dbReference type="NCBI Taxonomy" id="1782"/>
    <lineage>
        <taxon>Bacteria</taxon>
        <taxon>Bacillati</taxon>
        <taxon>Actinomycetota</taxon>
        <taxon>Actinomycetes</taxon>
        <taxon>Mycobacteriales</taxon>
        <taxon>Mycobacteriaceae</taxon>
        <taxon>Mycolicibacter</taxon>
    </lineage>
</organism>
<dbReference type="PRINTS" id="PR00081">
    <property type="entry name" value="GDHRDH"/>
</dbReference>
<dbReference type="RefSeq" id="WP_064999079.1">
    <property type="nucleotide sequence ID" value="NZ_LQPI01000040.1"/>
</dbReference>
<dbReference type="SUPFAM" id="SSF51735">
    <property type="entry name" value="NAD(P)-binding Rossmann-fold domains"/>
    <property type="match status" value="1"/>
</dbReference>
<accession>A0A1X1ZDD8</accession>
<keyword evidence="4" id="KW-1185">Reference proteome</keyword>
<protein>
    <submittedName>
        <fullName evidence="3">Short-chain dehydrogenase</fullName>
    </submittedName>
</protein>
<dbReference type="STRING" id="1782.AWC18_10490"/>
<dbReference type="GO" id="GO:0016491">
    <property type="term" value="F:oxidoreductase activity"/>
    <property type="evidence" value="ECO:0007669"/>
    <property type="project" value="UniProtKB-KW"/>
</dbReference>
<dbReference type="InterPro" id="IPR036291">
    <property type="entry name" value="NAD(P)-bd_dom_sf"/>
</dbReference>
<dbReference type="PANTHER" id="PTHR43157">
    <property type="entry name" value="PHOSPHATIDYLINOSITOL-GLYCAN BIOSYNTHESIS CLASS F PROTEIN-RELATED"/>
    <property type="match status" value="1"/>
</dbReference>
<dbReference type="Proteomes" id="UP000193108">
    <property type="component" value="Unassembled WGS sequence"/>
</dbReference>
<evidence type="ECO:0000313" key="3">
    <source>
        <dbReference type="EMBL" id="ORW21342.1"/>
    </source>
</evidence>
<name>A0A1X1ZDD8_MYCNO</name>
<comment type="caution">
    <text evidence="3">The sequence shown here is derived from an EMBL/GenBank/DDBJ whole genome shotgun (WGS) entry which is preliminary data.</text>
</comment>
<dbReference type="Gene3D" id="3.40.50.720">
    <property type="entry name" value="NAD(P)-binding Rossmann-like Domain"/>
    <property type="match status" value="1"/>
</dbReference>
<evidence type="ECO:0000256" key="2">
    <source>
        <dbReference type="RuleBase" id="RU000363"/>
    </source>
</evidence>